<dbReference type="Proteomes" id="UP000826550">
    <property type="component" value="Chromosome"/>
</dbReference>
<organism evidence="1 2">
    <name type="scientific">Lactobacillus panisapium</name>
    <dbReference type="NCBI Taxonomy" id="2012495"/>
    <lineage>
        <taxon>Bacteria</taxon>
        <taxon>Bacillati</taxon>
        <taxon>Bacillota</taxon>
        <taxon>Bacilli</taxon>
        <taxon>Lactobacillales</taxon>
        <taxon>Lactobacillaceae</taxon>
        <taxon>Lactobacillus</taxon>
    </lineage>
</organism>
<evidence type="ECO:0000313" key="2">
    <source>
        <dbReference type="Proteomes" id="UP000826550"/>
    </source>
</evidence>
<accession>A0ABX8W9K0</accession>
<name>A0ABX8W9K0_9LACO</name>
<sequence length="278" mass="32541">MKECEHYNLPQGQEYRVWSKAILRQKVGHDQVLNDYLVEDEHYSINQKTLALYDFQQKPLLGKYKSVIFDNQAGIILSYNSTRSLFTSFSKECLLAGLEFQREFARKINLKNHNTIATGRLAYFSTRSYNSGNIDWVALHQMVAFQPLNLSAVAFKTVSYGDSDYIFAFDNCSRYIREQIVNGLFYNHALYQLASVHLERILGWHVMATKGKSLIDQPEYFHPHEPLTNLSLKHILANLLDKKQQRYGHYLANFYEFPELVESHRIIRQISQRPDTLY</sequence>
<reference evidence="1 2" key="1">
    <citation type="submission" date="2020-01" db="EMBL/GenBank/DDBJ databases">
        <title>Vast differences in strain-level diversity in the gut microbiota of two closely related honey bee species.</title>
        <authorList>
            <person name="Ellegaard K.M."/>
            <person name="Suenami S."/>
            <person name="Miyazaki R."/>
            <person name="Engel P."/>
        </authorList>
    </citation>
    <scope>NUCLEOTIDE SEQUENCE [LARGE SCALE GENOMIC DNA]</scope>
    <source>
        <strain evidence="1 2">ESL0416</strain>
    </source>
</reference>
<dbReference type="EMBL" id="CP048268">
    <property type="protein sequence ID" value="QYN53576.1"/>
    <property type="molecule type" value="Genomic_DNA"/>
</dbReference>
<dbReference type="RefSeq" id="WP_220220238.1">
    <property type="nucleotide sequence ID" value="NZ_CP048268.1"/>
</dbReference>
<gene>
    <name evidence="1" type="ORF">GYM71_09160</name>
</gene>
<keyword evidence="2" id="KW-1185">Reference proteome</keyword>
<protein>
    <submittedName>
        <fullName evidence="1">Uncharacterized protein</fullName>
    </submittedName>
</protein>
<proteinExistence type="predicted"/>
<evidence type="ECO:0000313" key="1">
    <source>
        <dbReference type="EMBL" id="QYN53576.1"/>
    </source>
</evidence>